<keyword evidence="2" id="KW-0732">Signal</keyword>
<feature type="compositionally biased region" description="Low complexity" evidence="1">
    <location>
        <begin position="245"/>
        <end position="256"/>
    </location>
</feature>
<organism evidence="3 4">
    <name type="scientific">Paraburkholderia susongensis</name>
    <dbReference type="NCBI Taxonomy" id="1515439"/>
    <lineage>
        <taxon>Bacteria</taxon>
        <taxon>Pseudomonadati</taxon>
        <taxon>Pseudomonadota</taxon>
        <taxon>Betaproteobacteria</taxon>
        <taxon>Burkholderiales</taxon>
        <taxon>Burkholderiaceae</taxon>
        <taxon>Paraburkholderia</taxon>
    </lineage>
</organism>
<evidence type="ECO:0000256" key="2">
    <source>
        <dbReference type="SAM" id="SignalP"/>
    </source>
</evidence>
<dbReference type="Proteomes" id="UP000193228">
    <property type="component" value="Unassembled WGS sequence"/>
</dbReference>
<dbReference type="EMBL" id="FXAT01000019">
    <property type="protein sequence ID" value="SMG61047.1"/>
    <property type="molecule type" value="Genomic_DNA"/>
</dbReference>
<dbReference type="AlphaFoldDB" id="A0A1X7M5Q0"/>
<sequence length="267" mass="28651">MHKPMARGIVLVAALSLILHTSATRAGGGLTGGATEITQLLNHAELASSVAQQAQMVEQNVQAQITRLQQYVTMVQNLKQVPASLIDQTIAPYRSQITSFQSLSTAVTELQQAASATNGLFGRSLSEMNSTGMSPGQWLSAYTSLASTRGGLYQQQLTQDMQNLDTLAQRAQNLQQIQSQIPDVTGTVQGLQMLNQQSNVLAGEMVDLHALVQRQVAQQMQDHIAQSQAQGNTAQLAAARAAALGQTNQQEQQTTQGAPDFDLLQDQ</sequence>
<gene>
    <name evidence="3" type="ORF">SAMN06265784_11929</name>
</gene>
<keyword evidence="4" id="KW-1185">Reference proteome</keyword>
<accession>A0A1X7M5Q0</accession>
<evidence type="ECO:0000256" key="1">
    <source>
        <dbReference type="SAM" id="MobiDB-lite"/>
    </source>
</evidence>
<feature type="signal peptide" evidence="2">
    <location>
        <begin position="1"/>
        <end position="26"/>
    </location>
</feature>
<protein>
    <submittedName>
        <fullName evidence="3">P-type conjugative transfer protein TrbJ</fullName>
    </submittedName>
</protein>
<reference evidence="4" key="1">
    <citation type="submission" date="2017-04" db="EMBL/GenBank/DDBJ databases">
        <authorList>
            <person name="Varghese N."/>
            <person name="Submissions S."/>
        </authorList>
    </citation>
    <scope>NUCLEOTIDE SEQUENCE [LARGE SCALE GENOMIC DNA]</scope>
    <source>
        <strain evidence="4">LMG 29540</strain>
    </source>
</reference>
<name>A0A1X7M5Q0_9BURK</name>
<evidence type="ECO:0000313" key="3">
    <source>
        <dbReference type="EMBL" id="SMG61047.1"/>
    </source>
</evidence>
<proteinExistence type="predicted"/>
<dbReference type="RefSeq" id="WP_244196213.1">
    <property type="nucleotide sequence ID" value="NZ_FXAT01000019.1"/>
</dbReference>
<feature type="region of interest" description="Disordered" evidence="1">
    <location>
        <begin position="245"/>
        <end position="267"/>
    </location>
</feature>
<evidence type="ECO:0000313" key="4">
    <source>
        <dbReference type="Proteomes" id="UP000193228"/>
    </source>
</evidence>
<dbReference type="STRING" id="1515439.SAMN06265784_11929"/>
<feature type="chain" id="PRO_5012959687" evidence="2">
    <location>
        <begin position="27"/>
        <end position="267"/>
    </location>
</feature>